<gene>
    <name evidence="6" type="ORF">METZ01_LOCUS486480</name>
</gene>
<keyword evidence="3" id="KW-0998">Cell outer membrane</keyword>
<dbReference type="InterPro" id="IPR000531">
    <property type="entry name" value="Beta-barrel_TonB"/>
</dbReference>
<dbReference type="Gene3D" id="2.40.170.20">
    <property type="entry name" value="TonB-dependent receptor, beta-barrel domain"/>
    <property type="match status" value="1"/>
</dbReference>
<name>A0A383CML2_9ZZZZ</name>
<sequence length="240" mass="26686">LDYFKTIPSTNGTILNDGPNGYDNDGDNILIGYDGIDQDGDGSPDDDICPDGTKGGRRGGRSWECFEGIDEPDEWDDPESNEYGIYYQSKTELFGTSRFQLITAARLDKHDLLKENMQFAPKLGFIFKPDDKSAFRLTYGKAYNTPNSITLYTDLYVRRAGIMEIYLRGNKNGTPYCRVGDPCAGSSSVSASTPGYYKEDGTFRSISPLSSDYFTGDSLIQPYSDRVHGSPYFFNLQDAA</sequence>
<proteinExistence type="predicted"/>
<evidence type="ECO:0000259" key="5">
    <source>
        <dbReference type="Pfam" id="PF00593"/>
    </source>
</evidence>
<evidence type="ECO:0000256" key="3">
    <source>
        <dbReference type="ARBA" id="ARBA00023237"/>
    </source>
</evidence>
<evidence type="ECO:0000313" key="6">
    <source>
        <dbReference type="EMBL" id="SVE33626.1"/>
    </source>
</evidence>
<dbReference type="Pfam" id="PF00593">
    <property type="entry name" value="TonB_dep_Rec_b-barrel"/>
    <property type="match status" value="1"/>
</dbReference>
<keyword evidence="2" id="KW-0472">Membrane</keyword>
<dbReference type="EMBL" id="UINC01210247">
    <property type="protein sequence ID" value="SVE33626.1"/>
    <property type="molecule type" value="Genomic_DNA"/>
</dbReference>
<comment type="subcellular location">
    <subcellularLocation>
        <location evidence="1">Cell outer membrane</location>
    </subcellularLocation>
</comment>
<feature type="compositionally biased region" description="Acidic residues" evidence="4">
    <location>
        <begin position="37"/>
        <end position="49"/>
    </location>
</feature>
<feature type="non-terminal residue" evidence="6">
    <location>
        <position position="1"/>
    </location>
</feature>
<organism evidence="6">
    <name type="scientific">marine metagenome</name>
    <dbReference type="NCBI Taxonomy" id="408172"/>
    <lineage>
        <taxon>unclassified sequences</taxon>
        <taxon>metagenomes</taxon>
        <taxon>ecological metagenomes</taxon>
    </lineage>
</organism>
<evidence type="ECO:0000256" key="1">
    <source>
        <dbReference type="ARBA" id="ARBA00004442"/>
    </source>
</evidence>
<evidence type="ECO:0000256" key="4">
    <source>
        <dbReference type="SAM" id="MobiDB-lite"/>
    </source>
</evidence>
<dbReference type="GO" id="GO:0009279">
    <property type="term" value="C:cell outer membrane"/>
    <property type="evidence" value="ECO:0007669"/>
    <property type="project" value="UniProtKB-SubCell"/>
</dbReference>
<dbReference type="AlphaFoldDB" id="A0A383CML2"/>
<feature type="domain" description="TonB-dependent receptor-like beta-barrel" evidence="5">
    <location>
        <begin position="51"/>
        <end position="155"/>
    </location>
</feature>
<feature type="non-terminal residue" evidence="6">
    <location>
        <position position="240"/>
    </location>
</feature>
<feature type="region of interest" description="Disordered" evidence="4">
    <location>
        <begin position="37"/>
        <end position="60"/>
    </location>
</feature>
<evidence type="ECO:0000256" key="2">
    <source>
        <dbReference type="ARBA" id="ARBA00023136"/>
    </source>
</evidence>
<protein>
    <recommendedName>
        <fullName evidence="5">TonB-dependent receptor-like beta-barrel domain-containing protein</fullName>
    </recommendedName>
</protein>
<reference evidence="6" key="1">
    <citation type="submission" date="2018-05" db="EMBL/GenBank/DDBJ databases">
        <authorList>
            <person name="Lanie J.A."/>
            <person name="Ng W.-L."/>
            <person name="Kazmierczak K.M."/>
            <person name="Andrzejewski T.M."/>
            <person name="Davidsen T.M."/>
            <person name="Wayne K.J."/>
            <person name="Tettelin H."/>
            <person name="Glass J.I."/>
            <person name="Rusch D."/>
            <person name="Podicherti R."/>
            <person name="Tsui H.-C.T."/>
            <person name="Winkler M.E."/>
        </authorList>
    </citation>
    <scope>NUCLEOTIDE SEQUENCE</scope>
</reference>
<dbReference type="SUPFAM" id="SSF56935">
    <property type="entry name" value="Porins"/>
    <property type="match status" value="1"/>
</dbReference>
<dbReference type="InterPro" id="IPR036942">
    <property type="entry name" value="Beta-barrel_TonB_sf"/>
</dbReference>
<accession>A0A383CML2</accession>